<reference evidence="1 2" key="1">
    <citation type="submission" date="2017-04" db="EMBL/GenBank/DDBJ databases">
        <authorList>
            <person name="Afonso C.L."/>
            <person name="Miller P.J."/>
            <person name="Scott M.A."/>
            <person name="Spackman E."/>
            <person name="Goraichik I."/>
            <person name="Dimitrov K.M."/>
            <person name="Suarez D.L."/>
            <person name="Swayne D.E."/>
        </authorList>
    </citation>
    <scope>NUCLEOTIDE SEQUENCE [LARGE SCALE GENOMIC DNA]</scope>
    <source>
        <strain evidence="1 2">KR-140</strain>
    </source>
</reference>
<keyword evidence="2" id="KW-1185">Reference proteome</keyword>
<proteinExistence type="predicted"/>
<protein>
    <submittedName>
        <fullName evidence="1">Uncharacterized protein</fullName>
    </submittedName>
</protein>
<evidence type="ECO:0000313" key="2">
    <source>
        <dbReference type="Proteomes" id="UP000192582"/>
    </source>
</evidence>
<sequence length="41" mass="4432">MFCSPSAQGPGNYALVPMVSLKRCMKSPRGGPAFLQGRLMF</sequence>
<dbReference type="EMBL" id="FWWU01000009">
    <property type="protein sequence ID" value="SMB92051.1"/>
    <property type="molecule type" value="Genomic_DNA"/>
</dbReference>
<name>A0A1W1VG67_9DEIO</name>
<accession>A0A1W1VG67</accession>
<dbReference type="AlphaFoldDB" id="A0A1W1VG67"/>
<gene>
    <name evidence="1" type="ORF">SAMN00790413_01423</name>
</gene>
<dbReference type="Proteomes" id="UP000192582">
    <property type="component" value="Unassembled WGS sequence"/>
</dbReference>
<organism evidence="1 2">
    <name type="scientific">Deinococcus hopiensis KR-140</name>
    <dbReference type="NCBI Taxonomy" id="695939"/>
    <lineage>
        <taxon>Bacteria</taxon>
        <taxon>Thermotogati</taxon>
        <taxon>Deinococcota</taxon>
        <taxon>Deinococci</taxon>
        <taxon>Deinococcales</taxon>
        <taxon>Deinococcaceae</taxon>
        <taxon>Deinococcus</taxon>
    </lineage>
</organism>
<evidence type="ECO:0000313" key="1">
    <source>
        <dbReference type="EMBL" id="SMB92051.1"/>
    </source>
</evidence>